<accession>A0A0N4ZAX5</accession>
<keyword evidence="1" id="KW-0472">Membrane</keyword>
<organism evidence="2 3">
    <name type="scientific">Parastrongyloides trichosuri</name>
    <name type="common">Possum-specific nematode worm</name>
    <dbReference type="NCBI Taxonomy" id="131310"/>
    <lineage>
        <taxon>Eukaryota</taxon>
        <taxon>Metazoa</taxon>
        <taxon>Ecdysozoa</taxon>
        <taxon>Nematoda</taxon>
        <taxon>Chromadorea</taxon>
        <taxon>Rhabditida</taxon>
        <taxon>Tylenchina</taxon>
        <taxon>Panagrolaimomorpha</taxon>
        <taxon>Strongyloidoidea</taxon>
        <taxon>Strongyloididae</taxon>
        <taxon>Parastrongyloides</taxon>
    </lineage>
</organism>
<proteinExistence type="predicted"/>
<sequence>MILSNYFSILIILILNISPALSFFIVPQGDVEWNIPLTEETNNESKSNEDLDIKADENILKDKAVDSEFIDNKDYEDYIDKNLDIYIVDSDKSPEIIDAKINPFALELPTKAKIFIAKVEPAFDVSNDKKVTYHKENNLLKSKREKMPNQNIKISNVDVDIPSSF</sequence>
<evidence type="ECO:0000313" key="2">
    <source>
        <dbReference type="Proteomes" id="UP000038045"/>
    </source>
</evidence>
<keyword evidence="1" id="KW-0812">Transmembrane</keyword>
<feature type="transmembrane region" description="Helical" evidence="1">
    <location>
        <begin position="6"/>
        <end position="26"/>
    </location>
</feature>
<dbReference type="Proteomes" id="UP000038045">
    <property type="component" value="Unplaced"/>
</dbReference>
<evidence type="ECO:0000313" key="3">
    <source>
        <dbReference type="WBParaSite" id="PTRK_0000468900.1"/>
    </source>
</evidence>
<reference evidence="3" key="1">
    <citation type="submission" date="2017-02" db="UniProtKB">
        <authorList>
            <consortium name="WormBaseParasite"/>
        </authorList>
    </citation>
    <scope>IDENTIFICATION</scope>
</reference>
<keyword evidence="1" id="KW-1133">Transmembrane helix</keyword>
<keyword evidence="2" id="KW-1185">Reference proteome</keyword>
<dbReference type="WBParaSite" id="PTRK_0000468900.1">
    <property type="protein sequence ID" value="PTRK_0000468900.1"/>
    <property type="gene ID" value="PTRK_0000468900"/>
</dbReference>
<protein>
    <submittedName>
        <fullName evidence="3">Uncharacterized protein</fullName>
    </submittedName>
</protein>
<name>A0A0N4ZAX5_PARTI</name>
<dbReference type="AlphaFoldDB" id="A0A0N4ZAX5"/>
<evidence type="ECO:0000256" key="1">
    <source>
        <dbReference type="SAM" id="Phobius"/>
    </source>
</evidence>